<evidence type="ECO:0000313" key="1">
    <source>
        <dbReference type="EMBL" id="MDB8017269.1"/>
    </source>
</evidence>
<name>A0AAP3Q0Z4_9FIRM</name>
<comment type="caution">
    <text evidence="1">The sequence shown here is derived from an EMBL/GenBank/DDBJ whole genome shotgun (WGS) entry which is preliminary data.</text>
</comment>
<accession>A0AAP3Q0Z4</accession>
<evidence type="ECO:0000313" key="2">
    <source>
        <dbReference type="Proteomes" id="UP001212823"/>
    </source>
</evidence>
<organism evidence="1 2">
    <name type="scientific">Agathobacter rectalis</name>
    <dbReference type="NCBI Taxonomy" id="39491"/>
    <lineage>
        <taxon>Bacteria</taxon>
        <taxon>Bacillati</taxon>
        <taxon>Bacillota</taxon>
        <taxon>Clostridia</taxon>
        <taxon>Lachnospirales</taxon>
        <taxon>Lachnospiraceae</taxon>
        <taxon>Agathobacter</taxon>
    </lineage>
</organism>
<reference evidence="1" key="1">
    <citation type="submission" date="2023-01" db="EMBL/GenBank/DDBJ databases">
        <title>Human gut microbiome strain richness.</title>
        <authorList>
            <person name="Chen-Liaw A."/>
        </authorList>
    </citation>
    <scope>NUCLEOTIDE SEQUENCE</scope>
    <source>
        <strain evidence="1">1001283st1_D2_1001283B150209_150212</strain>
    </source>
</reference>
<dbReference type="RefSeq" id="WP_195371520.1">
    <property type="nucleotide sequence ID" value="NZ_JADPAO010000009.1"/>
</dbReference>
<gene>
    <name evidence="1" type="ORF">PNE45_04400</name>
</gene>
<protein>
    <submittedName>
        <fullName evidence="1">Uncharacterized protein</fullName>
    </submittedName>
</protein>
<sequence length="139" mass="16323">MGKNMDWIYRPINEPDLENTLEAVEKALGFKLFVWQKTFIATGVFRQYGATTAKILRELLAVDARPLDYTTRPGSHMGVFYREELLKIKEKLDAAGVPTRKVATSRQQLREYMKEYESKNIERHHAGWPGREDKHRIWK</sequence>
<dbReference type="AlphaFoldDB" id="A0AAP3Q0Z4"/>
<proteinExistence type="predicted"/>
<dbReference type="Proteomes" id="UP001212823">
    <property type="component" value="Unassembled WGS sequence"/>
</dbReference>
<dbReference type="EMBL" id="JAQLYE010000006">
    <property type="protein sequence ID" value="MDB8017269.1"/>
    <property type="molecule type" value="Genomic_DNA"/>
</dbReference>